<dbReference type="InterPro" id="IPR011990">
    <property type="entry name" value="TPR-like_helical_dom_sf"/>
</dbReference>
<evidence type="ECO:0000313" key="4">
    <source>
        <dbReference type="EMBL" id="KAJ8900188.1"/>
    </source>
</evidence>
<dbReference type="AlphaFoldDB" id="A0AAV8UGK3"/>
<gene>
    <name evidence="4" type="ORF">K2173_024828</name>
</gene>
<sequence>MATCAIKIFLSPSLCYSLKYEPTNPNYSQFLGYSLLSKPTNFMPLKSHYHPIVATSEHVEIEVKVKEEEEEEKPRFRWTEVGPYLTEAQKKAVSDLPRRMTKRCKAVMRQIIYFSDQKAMLSDVLSAWVSIMKPRRSDWLSVLRELKSMQHPFYVQVAEFALLEESYEANVRDYTKLIHYYGKQNHLQEAESTLLAMKRAGFECDQVTLTAMIVMYGKAGNLRLAEETFEELKLLGEPLDKRSYGSMIMAYIRAGKLEEGETILREMDSQETRAGTEVYKALLRAYSLAGDTEGAQRVFDAIQFAGIPPDVRLCGLLINAYRMAGQSEKARIAFGNMCRAGLQPSDKCVALVLAAYEQENKLDTALEFLVVLESEGVMIGKEASEVLVGWFRRLGVVKDVELILSEFAAWETNNKLPAA</sequence>
<feature type="repeat" description="PPR" evidence="2">
    <location>
        <begin position="275"/>
        <end position="309"/>
    </location>
</feature>
<feature type="repeat" description="PPR" evidence="2">
    <location>
        <begin position="205"/>
        <end position="239"/>
    </location>
</feature>
<evidence type="ECO:0000259" key="3">
    <source>
        <dbReference type="Pfam" id="PF17177"/>
    </source>
</evidence>
<comment type="caution">
    <text evidence="4">The sequence shown here is derived from an EMBL/GenBank/DDBJ whole genome shotgun (WGS) entry which is preliminary data.</text>
</comment>
<protein>
    <recommendedName>
        <fullName evidence="3">PROP1-like PPR domain-containing protein</fullName>
    </recommendedName>
</protein>
<dbReference type="InterPro" id="IPR033443">
    <property type="entry name" value="PROP1-like_PPR_dom"/>
</dbReference>
<dbReference type="InterPro" id="IPR002885">
    <property type="entry name" value="PPR_rpt"/>
</dbReference>
<feature type="repeat" description="PPR" evidence="2">
    <location>
        <begin position="240"/>
        <end position="274"/>
    </location>
</feature>
<feature type="domain" description="PROP1-like PPR" evidence="3">
    <location>
        <begin position="260"/>
        <end position="392"/>
    </location>
</feature>
<dbReference type="PROSITE" id="PS51375">
    <property type="entry name" value="PPR"/>
    <property type="match status" value="5"/>
</dbReference>
<feature type="repeat" description="PPR" evidence="2">
    <location>
        <begin position="170"/>
        <end position="204"/>
    </location>
</feature>
<evidence type="ECO:0000313" key="5">
    <source>
        <dbReference type="Proteomes" id="UP001159364"/>
    </source>
</evidence>
<name>A0AAV8UGK3_9ROSI</name>
<proteinExistence type="predicted"/>
<dbReference type="PANTHER" id="PTHR46862">
    <property type="entry name" value="OS07G0661900 PROTEIN"/>
    <property type="match status" value="1"/>
</dbReference>
<dbReference type="Proteomes" id="UP001159364">
    <property type="component" value="Linkage Group LG08"/>
</dbReference>
<reference evidence="4 5" key="1">
    <citation type="submission" date="2021-09" db="EMBL/GenBank/DDBJ databases">
        <title>Genomic insights and catalytic innovation underlie evolution of tropane alkaloids biosynthesis.</title>
        <authorList>
            <person name="Wang Y.-J."/>
            <person name="Tian T."/>
            <person name="Huang J.-P."/>
            <person name="Huang S.-X."/>
        </authorList>
    </citation>
    <scope>NUCLEOTIDE SEQUENCE [LARGE SCALE GENOMIC DNA]</scope>
    <source>
        <strain evidence="4">KIB-2018</strain>
        <tissue evidence="4">Leaf</tissue>
    </source>
</reference>
<dbReference type="Gene3D" id="1.25.40.10">
    <property type="entry name" value="Tetratricopeptide repeat domain"/>
    <property type="match status" value="2"/>
</dbReference>
<feature type="repeat" description="PPR" evidence="2">
    <location>
        <begin position="310"/>
        <end position="344"/>
    </location>
</feature>
<dbReference type="Pfam" id="PF17177">
    <property type="entry name" value="PPR_long"/>
    <property type="match status" value="1"/>
</dbReference>
<organism evidence="4 5">
    <name type="scientific">Erythroxylum novogranatense</name>
    <dbReference type="NCBI Taxonomy" id="1862640"/>
    <lineage>
        <taxon>Eukaryota</taxon>
        <taxon>Viridiplantae</taxon>
        <taxon>Streptophyta</taxon>
        <taxon>Embryophyta</taxon>
        <taxon>Tracheophyta</taxon>
        <taxon>Spermatophyta</taxon>
        <taxon>Magnoliopsida</taxon>
        <taxon>eudicotyledons</taxon>
        <taxon>Gunneridae</taxon>
        <taxon>Pentapetalae</taxon>
        <taxon>rosids</taxon>
        <taxon>fabids</taxon>
        <taxon>Malpighiales</taxon>
        <taxon>Erythroxylaceae</taxon>
        <taxon>Erythroxylum</taxon>
    </lineage>
</organism>
<dbReference type="PANTHER" id="PTHR46862:SF3">
    <property type="entry name" value="OS07G0661900 PROTEIN"/>
    <property type="match status" value="1"/>
</dbReference>
<keyword evidence="1" id="KW-0677">Repeat</keyword>
<dbReference type="EMBL" id="JAIWQS010000008">
    <property type="protein sequence ID" value="KAJ8900188.1"/>
    <property type="molecule type" value="Genomic_DNA"/>
</dbReference>
<evidence type="ECO:0000256" key="1">
    <source>
        <dbReference type="ARBA" id="ARBA00022737"/>
    </source>
</evidence>
<accession>A0AAV8UGK3</accession>
<dbReference type="Pfam" id="PF13041">
    <property type="entry name" value="PPR_2"/>
    <property type="match status" value="1"/>
</dbReference>
<evidence type="ECO:0000256" key="2">
    <source>
        <dbReference type="PROSITE-ProRule" id="PRU00708"/>
    </source>
</evidence>
<keyword evidence="5" id="KW-1185">Reference proteome</keyword>
<dbReference type="NCBIfam" id="TIGR00756">
    <property type="entry name" value="PPR"/>
    <property type="match status" value="2"/>
</dbReference>